<dbReference type="GO" id="GO:0006357">
    <property type="term" value="P:regulation of transcription by RNA polymerase II"/>
    <property type="evidence" value="ECO:0007669"/>
    <property type="project" value="TreeGrafter"/>
</dbReference>
<reference evidence="14" key="1">
    <citation type="submission" date="2020-01" db="EMBL/GenBank/DDBJ databases">
        <authorList>
            <consortium name="DOE Joint Genome Institute"/>
            <person name="Haridas S."/>
            <person name="Albert R."/>
            <person name="Binder M."/>
            <person name="Bloem J."/>
            <person name="Labutti K."/>
            <person name="Salamov A."/>
            <person name="Andreopoulos B."/>
            <person name="Baker S.E."/>
            <person name="Barry K."/>
            <person name="Bills G."/>
            <person name="Bluhm B.H."/>
            <person name="Cannon C."/>
            <person name="Castanera R."/>
            <person name="Culley D.E."/>
            <person name="Daum C."/>
            <person name="Ezra D."/>
            <person name="Gonzalez J.B."/>
            <person name="Henrissat B."/>
            <person name="Kuo A."/>
            <person name="Liang C."/>
            <person name="Lipzen A."/>
            <person name="Lutzoni F."/>
            <person name="Magnuson J."/>
            <person name="Mondo S."/>
            <person name="Nolan M."/>
            <person name="Ohm R."/>
            <person name="Pangilinan J."/>
            <person name="Park H.-J."/>
            <person name="Ramirez L."/>
            <person name="Alfaro M."/>
            <person name="Sun H."/>
            <person name="Tritt A."/>
            <person name="Yoshinaga Y."/>
            <person name="Zwiers L.-H."/>
            <person name="Turgeon B.G."/>
            <person name="Goodwin S.B."/>
            <person name="Spatafora J.W."/>
            <person name="Crous P.W."/>
            <person name="Grigoriev I.V."/>
        </authorList>
    </citation>
    <scope>NUCLEOTIDE SEQUENCE</scope>
    <source>
        <strain evidence="14">CBS 342.82</strain>
    </source>
</reference>
<evidence type="ECO:0000256" key="9">
    <source>
        <dbReference type="ARBA" id="ARBA00023242"/>
    </source>
</evidence>
<gene>
    <name evidence="14" type="ORF">K489DRAFT_408545</name>
</gene>
<dbReference type="GO" id="GO:0003700">
    <property type="term" value="F:DNA-binding transcription factor activity"/>
    <property type="evidence" value="ECO:0007669"/>
    <property type="project" value="TreeGrafter"/>
</dbReference>
<feature type="compositionally biased region" description="Low complexity" evidence="11">
    <location>
        <begin position="567"/>
        <end position="579"/>
    </location>
</feature>
<evidence type="ECO:0000256" key="6">
    <source>
        <dbReference type="ARBA" id="ARBA00023015"/>
    </source>
</evidence>
<dbReference type="SUPFAM" id="SSF57667">
    <property type="entry name" value="beta-beta-alpha zinc fingers"/>
    <property type="match status" value="1"/>
</dbReference>
<dbReference type="PANTHER" id="PTHR24404:SF114">
    <property type="entry name" value="KLUMPFUSS, ISOFORM B-RELATED"/>
    <property type="match status" value="1"/>
</dbReference>
<dbReference type="RefSeq" id="XP_033461153.1">
    <property type="nucleotide sequence ID" value="XM_033607488.1"/>
</dbReference>
<feature type="compositionally biased region" description="Polar residues" evidence="11">
    <location>
        <begin position="384"/>
        <end position="399"/>
    </location>
</feature>
<accession>A0A6J3MBB5</accession>
<evidence type="ECO:0000259" key="12">
    <source>
        <dbReference type="PROSITE" id="PS50157"/>
    </source>
</evidence>
<evidence type="ECO:0000256" key="4">
    <source>
        <dbReference type="ARBA" id="ARBA00022771"/>
    </source>
</evidence>
<dbReference type="FunFam" id="3.30.160.60:FF:000757">
    <property type="entry name" value="Transcription factor Msn2p"/>
    <property type="match status" value="1"/>
</dbReference>
<feature type="region of interest" description="Disordered" evidence="11">
    <location>
        <begin position="565"/>
        <end position="602"/>
    </location>
</feature>
<dbReference type="GO" id="GO:0000978">
    <property type="term" value="F:RNA polymerase II cis-regulatory region sequence-specific DNA binding"/>
    <property type="evidence" value="ECO:0007669"/>
    <property type="project" value="TreeGrafter"/>
</dbReference>
<keyword evidence="5" id="KW-0862">Zinc</keyword>
<reference evidence="14" key="2">
    <citation type="submission" date="2020-04" db="EMBL/GenBank/DDBJ databases">
        <authorList>
            <consortium name="NCBI Genome Project"/>
        </authorList>
    </citation>
    <scope>NUCLEOTIDE SEQUENCE</scope>
    <source>
        <strain evidence="14">CBS 342.82</strain>
    </source>
</reference>
<organism evidence="14">
    <name type="scientific">Dissoconium aciculare CBS 342.82</name>
    <dbReference type="NCBI Taxonomy" id="1314786"/>
    <lineage>
        <taxon>Eukaryota</taxon>
        <taxon>Fungi</taxon>
        <taxon>Dikarya</taxon>
        <taxon>Ascomycota</taxon>
        <taxon>Pezizomycotina</taxon>
        <taxon>Dothideomycetes</taxon>
        <taxon>Dothideomycetidae</taxon>
        <taxon>Mycosphaerellales</taxon>
        <taxon>Dissoconiaceae</taxon>
        <taxon>Dissoconium</taxon>
    </lineage>
</organism>
<dbReference type="SMART" id="SM00355">
    <property type="entry name" value="ZnF_C2H2"/>
    <property type="match status" value="2"/>
</dbReference>
<keyword evidence="9" id="KW-0539">Nucleus</keyword>
<dbReference type="PROSITE" id="PS50157">
    <property type="entry name" value="ZINC_FINGER_C2H2_2"/>
    <property type="match status" value="2"/>
</dbReference>
<keyword evidence="6" id="KW-0805">Transcription regulation</keyword>
<reference evidence="14" key="3">
    <citation type="submission" date="2025-08" db="UniProtKB">
        <authorList>
            <consortium name="RefSeq"/>
        </authorList>
    </citation>
    <scope>IDENTIFICATION</scope>
    <source>
        <strain evidence="14">CBS 342.82</strain>
    </source>
</reference>
<evidence type="ECO:0000256" key="5">
    <source>
        <dbReference type="ARBA" id="ARBA00022833"/>
    </source>
</evidence>
<dbReference type="GO" id="GO:0005634">
    <property type="term" value="C:nucleus"/>
    <property type="evidence" value="ECO:0007669"/>
    <property type="project" value="UniProtKB-SubCell"/>
</dbReference>
<dbReference type="AlphaFoldDB" id="A0A6J3MBB5"/>
<evidence type="ECO:0000256" key="2">
    <source>
        <dbReference type="ARBA" id="ARBA00022723"/>
    </source>
</evidence>
<dbReference type="OrthoDB" id="654211at2759"/>
<evidence type="ECO:0000313" key="14">
    <source>
        <dbReference type="RefSeq" id="XP_033461153.1"/>
    </source>
</evidence>
<feature type="domain" description="C2H2-type" evidence="12">
    <location>
        <begin position="444"/>
        <end position="472"/>
    </location>
</feature>
<dbReference type="PANTHER" id="PTHR24404">
    <property type="entry name" value="ZINC FINGER PROTEIN"/>
    <property type="match status" value="1"/>
</dbReference>
<feature type="compositionally biased region" description="Low complexity" evidence="11">
    <location>
        <begin position="400"/>
        <end position="411"/>
    </location>
</feature>
<dbReference type="PROSITE" id="PS00028">
    <property type="entry name" value="ZINC_FINGER_C2H2_1"/>
    <property type="match status" value="2"/>
</dbReference>
<dbReference type="Gene3D" id="3.30.160.60">
    <property type="entry name" value="Classic Zinc Finger"/>
    <property type="match status" value="2"/>
</dbReference>
<dbReference type="GeneID" id="54365288"/>
<evidence type="ECO:0000313" key="13">
    <source>
        <dbReference type="Proteomes" id="UP000504637"/>
    </source>
</evidence>
<keyword evidence="3" id="KW-0677">Repeat</keyword>
<evidence type="ECO:0000256" key="7">
    <source>
        <dbReference type="ARBA" id="ARBA00023125"/>
    </source>
</evidence>
<dbReference type="Pfam" id="PF00096">
    <property type="entry name" value="zf-C2H2"/>
    <property type="match status" value="2"/>
</dbReference>
<proteinExistence type="predicted"/>
<protein>
    <recommendedName>
        <fullName evidence="12">C2H2-type domain-containing protein</fullName>
    </recommendedName>
</protein>
<dbReference type="GO" id="GO:0008270">
    <property type="term" value="F:zinc ion binding"/>
    <property type="evidence" value="ECO:0007669"/>
    <property type="project" value="UniProtKB-KW"/>
</dbReference>
<keyword evidence="13" id="KW-1185">Reference proteome</keyword>
<keyword evidence="8" id="KW-0804">Transcription</keyword>
<keyword evidence="2" id="KW-0479">Metal-binding</keyword>
<feature type="domain" description="C2H2-type" evidence="12">
    <location>
        <begin position="473"/>
        <end position="495"/>
    </location>
</feature>
<dbReference type="InterPro" id="IPR013087">
    <property type="entry name" value="Znf_C2H2_type"/>
</dbReference>
<evidence type="ECO:0000256" key="10">
    <source>
        <dbReference type="PROSITE-ProRule" id="PRU00042"/>
    </source>
</evidence>
<comment type="subcellular location">
    <subcellularLocation>
        <location evidence="1">Nucleus</location>
    </subcellularLocation>
</comment>
<feature type="region of interest" description="Disordered" evidence="11">
    <location>
        <begin position="382"/>
        <end position="438"/>
    </location>
</feature>
<feature type="compositionally biased region" description="Polar residues" evidence="11">
    <location>
        <begin position="1"/>
        <end position="11"/>
    </location>
</feature>
<dbReference type="FunFam" id="3.30.160.60:FF:000141">
    <property type="entry name" value="C2H2 zinc finger protein"/>
    <property type="match status" value="1"/>
</dbReference>
<dbReference type="InterPro" id="IPR036236">
    <property type="entry name" value="Znf_C2H2_sf"/>
</dbReference>
<feature type="compositionally biased region" description="Basic and acidic residues" evidence="11">
    <location>
        <begin position="580"/>
        <end position="592"/>
    </location>
</feature>
<evidence type="ECO:0000256" key="1">
    <source>
        <dbReference type="ARBA" id="ARBA00004123"/>
    </source>
</evidence>
<evidence type="ECO:0000256" key="3">
    <source>
        <dbReference type="ARBA" id="ARBA00022737"/>
    </source>
</evidence>
<dbReference type="InterPro" id="IPR050589">
    <property type="entry name" value="Ikaros_C2H2-ZF"/>
</dbReference>
<name>A0A6J3MBB5_9PEZI</name>
<dbReference type="Proteomes" id="UP000504637">
    <property type="component" value="Unplaced"/>
</dbReference>
<evidence type="ECO:0000256" key="11">
    <source>
        <dbReference type="SAM" id="MobiDB-lite"/>
    </source>
</evidence>
<evidence type="ECO:0000256" key="8">
    <source>
        <dbReference type="ARBA" id="ARBA00023163"/>
    </source>
</evidence>
<keyword evidence="7" id="KW-0238">DNA-binding</keyword>
<sequence>MEYTAHSTPPMGQSPFFYYSPDPSPETKQHGRFSTHPQQRQVLPMAILPSSQEQLMSFQQPMYQQPSAGAPMAFHPHAHMYGSQAMLTPAASPRHEQKPNYLMQHEMHGLLPIDTDCRSYFPATPTLSASGSFSSMSSPPSTCDILPTPVTGVFFSKSIMTGLTAVKEGCEDEVFTEVLAGGDWTHPGSPPMTPVFLHQGSISAASDVSYQIAPGSSHVSPSPSPVPRSVVSEQDVCDPRHLTVGNSITEFIAMSALCDEEEPKLVSKGANVLAPAEPHVQIASPVEFVTAFGTNPAFEPIFELDDCDDFSSMMAPEIHFNGSKRQRLDLSTGTIDDDAFFSEESFSDEDDLAVAAYSPPSEFSVPDDAFAVDLNSKRKVPKQIESNQHATDATSQENNTVTTSTAPSTTSDKAESAAQTPSGSGSISRRGRKQSLTDDPSKTFVCTLCSRRFRRQEHLKRHYRSLHTHDKPFECTDCGKKFSRSDNLSQHQRTHGAGTMVMGVFSQPNDQHMHQSHMEAVNGGDAGSLIRPKNEQHFAPQPLMQQRVSPAAGELGAMLFDVTAQAAGSGSSSSSSASFSDRDFSPSEDQKLSKTQKRKRDE</sequence>
<feature type="region of interest" description="Disordered" evidence="11">
    <location>
        <begin position="1"/>
        <end position="34"/>
    </location>
</feature>
<keyword evidence="4 10" id="KW-0863">Zinc-finger</keyword>